<dbReference type="Pfam" id="PF25019">
    <property type="entry name" value="LRR_R13L1-DRL21"/>
    <property type="match status" value="1"/>
</dbReference>
<dbReference type="EMBL" id="JBBNAE010000007">
    <property type="protein sequence ID" value="KAK9110125.1"/>
    <property type="molecule type" value="Genomic_DNA"/>
</dbReference>
<dbReference type="SUPFAM" id="SSF52540">
    <property type="entry name" value="P-loop containing nucleoside triphosphate hydrolases"/>
    <property type="match status" value="1"/>
</dbReference>
<dbReference type="PANTHER" id="PTHR36766">
    <property type="entry name" value="PLANT BROAD-SPECTRUM MILDEW RESISTANCE PROTEIN RPW8"/>
    <property type="match status" value="1"/>
</dbReference>
<feature type="domain" description="R13L1/DRL21-like LRR repeat region" evidence="9">
    <location>
        <begin position="682"/>
        <end position="812"/>
    </location>
</feature>
<dbReference type="Proteomes" id="UP001417504">
    <property type="component" value="Unassembled WGS sequence"/>
</dbReference>
<evidence type="ECO:0000256" key="1">
    <source>
        <dbReference type="ARBA" id="ARBA00022614"/>
    </source>
</evidence>
<dbReference type="Gene3D" id="3.80.10.10">
    <property type="entry name" value="Ribonuclease Inhibitor"/>
    <property type="match status" value="4"/>
</dbReference>
<keyword evidence="5" id="KW-0067">ATP-binding</keyword>
<dbReference type="Gene3D" id="1.10.10.10">
    <property type="entry name" value="Winged helix-like DNA-binding domain superfamily/Winged helix DNA-binding domain"/>
    <property type="match status" value="1"/>
</dbReference>
<sequence length="1284" mass="146663">MAAEAFAIGFLANVSSEILKKLGAFATHELGLMLGFKGELRKLKNIVEMILAVLEDAEVRQAKENAVRLWLQRLKQAVYDAEDVLDVVAYEALRRKMGRRFKNKVHKFVWLPIRLAFRLKMANKLQGIIRKLDDIAKQKNDFDLKGGQSSAYKTSLNRDTSRLLNDDEVVGREVEKSKIVKMLLDDSVVNRGENFSVISIVGFGGLGKTTLAQSVYNHNEVSRCFHLTEWVCVANDRSSDKTLLTELFRNVCKSQPELLNPSQMQERLVKELKDKKFFLVFDDVWDSSQWDDNIRVILKYGAQGSKVIVTTRLEQVAREIRTNHLIRLEKLSEASSWALFEKHAFGKDGPKKTCNFQVIGSEIVAKCHGVPLAVKFVGSLLYSKETFEEWKTISENLNVVGGNVRDVLMLSYHHLPSPLKQCFQYCAIFPKDTRMLKSFLIHQWMAHSFIPSLDDLEMEQVGNDFFKSLCWSSFFQDMEVNENGDIISCKMHDLVHDLAQSIMQKECLLASSRADVMRNIINIGETRHLGVILDNDISINFPEDLYQAKKLRTLFAYRCMRATALMNALMKFKFIRVLRLEGIEDVPSSICKLILLRYLYIESYSLRSLPQSISQLYHLETLNIEGCPKLEELPDDMSKLTNLRHLYIAKSTKILKKFGRLHNLRSISPILFLGEEEDGRGIGELECLNNLCGDLRIQNMERVRDVSHVRKAKLMEKGKVYQLEMVWKVRTADEGTKTDYSEVVEALEVPPNLIKLRVNGFPGVKLPLTKWLANGSLSYLVEIKLQECRNLEEIPPIWHIQPSLETLEISWMDKVKVLGGKCTSTRALAATRLKHLTLTQMTTLEEWVENSTTTPNSFPFLEELRVENCRELSLTLTSSFPSLKEIYIFRINSLDMMCSSADNDPRRHHLPSLTSLEVIDVPEFTALPTGFLQSSSSEHLQSVNIRACDKFQGFVDVEGPELPLLFSSNLKEIEVRCCPNLESINVRGLTSLQTLEIASYRRLESSILGLQSLRALKNLTLDGVPLSGEDAICSKSLKKLKIINCSNFQGFTQHQLQLLISLEELKIINCSNFQGFAQHELQLLTSLEELKISSCSSLTSLELSSMVSLTKLTIRECKGIKSFPFSLEDLQRIPSLRRLEIGGFSEELDHLPFLPLEDSNSPWSSSLEDLRIWGRDKITSLPHHLQHLTALRYLKVWNFDSLVTLPEWLGNLSSLHILTIDRCANLMHLPSKQQLQRLTSLNWVSIWDCPLLWDRLKPDGEERPKIPDDYEVSHDGTVVCWYRK</sequence>
<proteinExistence type="predicted"/>
<feature type="domain" description="Disease resistance N-terminal" evidence="7">
    <location>
        <begin position="16"/>
        <end position="102"/>
    </location>
</feature>
<dbReference type="InterPro" id="IPR032675">
    <property type="entry name" value="LRR_dom_sf"/>
</dbReference>
<protein>
    <submittedName>
        <fullName evidence="10">Uncharacterized protein</fullName>
    </submittedName>
</protein>
<organism evidence="10 11">
    <name type="scientific">Stephania japonica</name>
    <dbReference type="NCBI Taxonomy" id="461633"/>
    <lineage>
        <taxon>Eukaryota</taxon>
        <taxon>Viridiplantae</taxon>
        <taxon>Streptophyta</taxon>
        <taxon>Embryophyta</taxon>
        <taxon>Tracheophyta</taxon>
        <taxon>Spermatophyta</taxon>
        <taxon>Magnoliopsida</taxon>
        <taxon>Ranunculales</taxon>
        <taxon>Menispermaceae</taxon>
        <taxon>Menispermoideae</taxon>
        <taxon>Cissampelideae</taxon>
        <taxon>Stephania</taxon>
    </lineage>
</organism>
<dbReference type="Gene3D" id="1.10.8.430">
    <property type="entry name" value="Helical domain of apoptotic protease-activating factors"/>
    <property type="match status" value="1"/>
</dbReference>
<evidence type="ECO:0000256" key="2">
    <source>
        <dbReference type="ARBA" id="ARBA00022737"/>
    </source>
</evidence>
<dbReference type="GO" id="GO:0006952">
    <property type="term" value="P:defense response"/>
    <property type="evidence" value="ECO:0007669"/>
    <property type="project" value="UniProtKB-KW"/>
</dbReference>
<accession>A0AAP0NLA2</accession>
<reference evidence="10 11" key="1">
    <citation type="submission" date="2024-01" db="EMBL/GenBank/DDBJ databases">
        <title>Genome assemblies of Stephania.</title>
        <authorList>
            <person name="Yang L."/>
        </authorList>
    </citation>
    <scope>NUCLEOTIDE SEQUENCE [LARGE SCALE GENOMIC DNA]</scope>
    <source>
        <strain evidence="10">QJT</strain>
        <tissue evidence="10">Leaf</tissue>
    </source>
</reference>
<dbReference type="GO" id="GO:0051707">
    <property type="term" value="P:response to other organism"/>
    <property type="evidence" value="ECO:0007669"/>
    <property type="project" value="UniProtKB-ARBA"/>
</dbReference>
<comment type="caution">
    <text evidence="10">The sequence shown here is derived from an EMBL/GenBank/DDBJ whole genome shotgun (WGS) entry which is preliminary data.</text>
</comment>
<dbReference type="GO" id="GO:0043531">
    <property type="term" value="F:ADP binding"/>
    <property type="evidence" value="ECO:0007669"/>
    <property type="project" value="InterPro"/>
</dbReference>
<dbReference type="PANTHER" id="PTHR36766:SF70">
    <property type="entry name" value="DISEASE RESISTANCE PROTEIN RGA4"/>
    <property type="match status" value="1"/>
</dbReference>
<evidence type="ECO:0000259" key="7">
    <source>
        <dbReference type="Pfam" id="PF18052"/>
    </source>
</evidence>
<evidence type="ECO:0000256" key="3">
    <source>
        <dbReference type="ARBA" id="ARBA00022741"/>
    </source>
</evidence>
<dbReference type="Pfam" id="PF18052">
    <property type="entry name" value="Rx_N"/>
    <property type="match status" value="1"/>
</dbReference>
<keyword evidence="3" id="KW-0547">Nucleotide-binding</keyword>
<evidence type="ECO:0000256" key="5">
    <source>
        <dbReference type="ARBA" id="ARBA00022840"/>
    </source>
</evidence>
<dbReference type="InterPro" id="IPR056789">
    <property type="entry name" value="LRR_R13L1-DRL21"/>
</dbReference>
<dbReference type="PRINTS" id="PR00364">
    <property type="entry name" value="DISEASERSIST"/>
</dbReference>
<dbReference type="InterPro" id="IPR038005">
    <property type="entry name" value="RX-like_CC"/>
</dbReference>
<dbReference type="Gene3D" id="3.40.50.300">
    <property type="entry name" value="P-loop containing nucleotide triphosphate hydrolases"/>
    <property type="match status" value="1"/>
</dbReference>
<feature type="domain" description="NB-ARC" evidence="6">
    <location>
        <begin position="191"/>
        <end position="347"/>
    </location>
</feature>
<gene>
    <name evidence="10" type="ORF">Sjap_018185</name>
</gene>
<feature type="domain" description="Disease resistance protein winged helix" evidence="8">
    <location>
        <begin position="428"/>
        <end position="499"/>
    </location>
</feature>
<name>A0AAP0NLA2_9MAGN</name>
<dbReference type="CDD" id="cd14798">
    <property type="entry name" value="RX-CC_like"/>
    <property type="match status" value="1"/>
</dbReference>
<dbReference type="Pfam" id="PF23559">
    <property type="entry name" value="WHD_DRP"/>
    <property type="match status" value="1"/>
</dbReference>
<dbReference type="FunFam" id="1.10.10.10:FF:000322">
    <property type="entry name" value="Probable disease resistance protein At1g63360"/>
    <property type="match status" value="1"/>
</dbReference>
<dbReference type="SUPFAM" id="SSF52058">
    <property type="entry name" value="L domain-like"/>
    <property type="match status" value="2"/>
</dbReference>
<evidence type="ECO:0000313" key="10">
    <source>
        <dbReference type="EMBL" id="KAK9110125.1"/>
    </source>
</evidence>
<dbReference type="InterPro" id="IPR027417">
    <property type="entry name" value="P-loop_NTPase"/>
</dbReference>
<evidence type="ECO:0000259" key="8">
    <source>
        <dbReference type="Pfam" id="PF23559"/>
    </source>
</evidence>
<dbReference type="Gene3D" id="1.20.5.4130">
    <property type="match status" value="1"/>
</dbReference>
<keyword evidence="1" id="KW-0433">Leucine-rich repeat</keyword>
<dbReference type="InterPro" id="IPR042197">
    <property type="entry name" value="Apaf_helical"/>
</dbReference>
<dbReference type="InterPro" id="IPR041118">
    <property type="entry name" value="Rx_N"/>
</dbReference>
<dbReference type="InterPro" id="IPR058922">
    <property type="entry name" value="WHD_DRP"/>
</dbReference>
<evidence type="ECO:0000313" key="11">
    <source>
        <dbReference type="Proteomes" id="UP001417504"/>
    </source>
</evidence>
<keyword evidence="2" id="KW-0677">Repeat</keyword>
<evidence type="ECO:0000259" key="9">
    <source>
        <dbReference type="Pfam" id="PF25019"/>
    </source>
</evidence>
<dbReference type="InterPro" id="IPR002182">
    <property type="entry name" value="NB-ARC"/>
</dbReference>
<evidence type="ECO:0000256" key="4">
    <source>
        <dbReference type="ARBA" id="ARBA00022821"/>
    </source>
</evidence>
<dbReference type="Pfam" id="PF00931">
    <property type="entry name" value="NB-ARC"/>
    <property type="match status" value="1"/>
</dbReference>
<keyword evidence="11" id="KW-1185">Reference proteome</keyword>
<dbReference type="GO" id="GO:0005524">
    <property type="term" value="F:ATP binding"/>
    <property type="evidence" value="ECO:0007669"/>
    <property type="project" value="UniProtKB-KW"/>
</dbReference>
<dbReference type="InterPro" id="IPR036388">
    <property type="entry name" value="WH-like_DNA-bd_sf"/>
</dbReference>
<evidence type="ECO:0000259" key="6">
    <source>
        <dbReference type="Pfam" id="PF00931"/>
    </source>
</evidence>
<keyword evidence="4" id="KW-0611">Plant defense</keyword>